<proteinExistence type="predicted"/>
<reference evidence="3 4" key="1">
    <citation type="submission" date="2019-07" db="EMBL/GenBank/DDBJ databases">
        <title>Pseudomonas mangiferae sp. nov., isolated from bark of mango tree in Thailand.</title>
        <authorList>
            <person name="Srisuk N."/>
            <person name="Anurat P."/>
        </authorList>
    </citation>
    <scope>NUCLEOTIDE SEQUENCE [LARGE SCALE GENOMIC DNA]</scope>
    <source>
        <strain evidence="3 4">DMKU_BBB3-04</strain>
    </source>
</reference>
<dbReference type="PANTHER" id="PTHR22911:SF102">
    <property type="entry name" value="MEMBRANE PROTEIN"/>
    <property type="match status" value="1"/>
</dbReference>
<dbReference type="GO" id="GO:0016020">
    <property type="term" value="C:membrane"/>
    <property type="evidence" value="ECO:0007669"/>
    <property type="project" value="InterPro"/>
</dbReference>
<feature type="domain" description="EamA" evidence="2">
    <location>
        <begin position="12"/>
        <end position="137"/>
    </location>
</feature>
<evidence type="ECO:0000313" key="3">
    <source>
        <dbReference type="EMBL" id="TRX73646.1"/>
    </source>
</evidence>
<keyword evidence="4" id="KW-1185">Reference proteome</keyword>
<dbReference type="PANTHER" id="PTHR22911">
    <property type="entry name" value="ACYL-MALONYL CONDENSING ENZYME-RELATED"/>
    <property type="match status" value="1"/>
</dbReference>
<dbReference type="RefSeq" id="WP_143489381.1">
    <property type="nucleotide sequence ID" value="NZ_VJOY01000012.1"/>
</dbReference>
<protein>
    <submittedName>
        <fullName evidence="3">DMT family transporter</fullName>
    </submittedName>
</protein>
<feature type="transmembrane region" description="Helical" evidence="1">
    <location>
        <begin position="92"/>
        <end position="114"/>
    </location>
</feature>
<sequence>MDTQVKRGSLEMIAAMTISGTIGWCVVGSGQPVLAVVFWRCLFGAGALLLVCAALGLLRRLDRRTLALAAASGAAIVGNWLLLFAAYRHASIGVSTAVYNTQPFMLVLLGALVLKERLEGLKLAWLGLSFLGMLAIVSVHGGSASPGGHYLLGIALALGAAALYALAALVVKRLSGTPPHLIALIQVLTGILLLAPFVAFQPLPRGPVAWGLLGLLGVVHTGLMYILLYGAIQRLPTVLVGSLGFIYPIVAILVDGIAFGHRLLPVQWVGAAAILLAAAGLQLGWGRHGWEAWRARAKRRSA</sequence>
<dbReference type="InterPro" id="IPR000620">
    <property type="entry name" value="EamA_dom"/>
</dbReference>
<dbReference type="EMBL" id="VJOY01000012">
    <property type="protein sequence ID" value="TRX73646.1"/>
    <property type="molecule type" value="Genomic_DNA"/>
</dbReference>
<organism evidence="3 4">
    <name type="scientific">Pseudomonas mangiferae</name>
    <dbReference type="NCBI Taxonomy" id="2593654"/>
    <lineage>
        <taxon>Bacteria</taxon>
        <taxon>Pseudomonadati</taxon>
        <taxon>Pseudomonadota</taxon>
        <taxon>Gammaproteobacteria</taxon>
        <taxon>Pseudomonadales</taxon>
        <taxon>Pseudomonadaceae</taxon>
        <taxon>Pseudomonas</taxon>
    </lineage>
</organism>
<dbReference type="InterPro" id="IPR037185">
    <property type="entry name" value="EmrE-like"/>
</dbReference>
<feature type="transmembrane region" description="Helical" evidence="1">
    <location>
        <begin position="238"/>
        <end position="260"/>
    </location>
</feature>
<name>A0A553GW11_9PSED</name>
<feature type="transmembrane region" description="Helical" evidence="1">
    <location>
        <begin position="183"/>
        <end position="203"/>
    </location>
</feature>
<feature type="transmembrane region" description="Helical" evidence="1">
    <location>
        <begin position="37"/>
        <end position="58"/>
    </location>
</feature>
<feature type="domain" description="EamA" evidence="2">
    <location>
        <begin position="152"/>
        <end position="279"/>
    </location>
</feature>
<dbReference type="Gene3D" id="1.10.3730.20">
    <property type="match status" value="1"/>
</dbReference>
<feature type="transmembrane region" description="Helical" evidence="1">
    <location>
        <begin position="150"/>
        <end position="171"/>
    </location>
</feature>
<dbReference type="AlphaFoldDB" id="A0A553GW11"/>
<dbReference type="OrthoDB" id="9814238at2"/>
<evidence type="ECO:0000259" key="2">
    <source>
        <dbReference type="Pfam" id="PF00892"/>
    </source>
</evidence>
<dbReference type="SUPFAM" id="SSF103481">
    <property type="entry name" value="Multidrug resistance efflux transporter EmrE"/>
    <property type="match status" value="2"/>
</dbReference>
<dbReference type="Proteomes" id="UP000315235">
    <property type="component" value="Unassembled WGS sequence"/>
</dbReference>
<gene>
    <name evidence="3" type="ORF">FM069_16035</name>
</gene>
<keyword evidence="1" id="KW-1133">Transmembrane helix</keyword>
<feature type="transmembrane region" description="Helical" evidence="1">
    <location>
        <begin position="65"/>
        <end position="86"/>
    </location>
</feature>
<feature type="transmembrane region" description="Helical" evidence="1">
    <location>
        <begin position="266"/>
        <end position="286"/>
    </location>
</feature>
<feature type="transmembrane region" description="Helical" evidence="1">
    <location>
        <begin position="209"/>
        <end position="231"/>
    </location>
</feature>
<keyword evidence="1" id="KW-0812">Transmembrane</keyword>
<feature type="transmembrane region" description="Helical" evidence="1">
    <location>
        <begin position="123"/>
        <end position="144"/>
    </location>
</feature>
<keyword evidence="1" id="KW-0472">Membrane</keyword>
<accession>A0A553GW11</accession>
<evidence type="ECO:0000256" key="1">
    <source>
        <dbReference type="SAM" id="Phobius"/>
    </source>
</evidence>
<comment type="caution">
    <text evidence="3">The sequence shown here is derived from an EMBL/GenBank/DDBJ whole genome shotgun (WGS) entry which is preliminary data.</text>
</comment>
<evidence type="ECO:0000313" key="4">
    <source>
        <dbReference type="Proteomes" id="UP000315235"/>
    </source>
</evidence>
<dbReference type="Pfam" id="PF00892">
    <property type="entry name" value="EamA"/>
    <property type="match status" value="2"/>
</dbReference>
<feature type="transmembrane region" description="Helical" evidence="1">
    <location>
        <begin position="12"/>
        <end position="31"/>
    </location>
</feature>